<reference evidence="2 3" key="1">
    <citation type="submission" date="2019-03" db="EMBL/GenBank/DDBJ databases">
        <title>Genomic Encyclopedia of Type Strains, Phase IV (KMG-IV): sequencing the most valuable type-strain genomes for metagenomic binning, comparative biology and taxonomic classification.</title>
        <authorList>
            <person name="Goeker M."/>
        </authorList>
    </citation>
    <scope>NUCLEOTIDE SEQUENCE [LARGE SCALE GENOMIC DNA]</scope>
    <source>
        <strain evidence="2 3">DSM 19345</strain>
    </source>
</reference>
<accession>A0A4R3LUD3</accession>
<feature type="transmembrane region" description="Helical" evidence="1">
    <location>
        <begin position="55"/>
        <end position="80"/>
    </location>
</feature>
<dbReference type="RefSeq" id="WP_132807855.1">
    <property type="nucleotide sequence ID" value="NZ_SMAK01000016.1"/>
</dbReference>
<evidence type="ECO:0000313" key="2">
    <source>
        <dbReference type="EMBL" id="TCT04153.1"/>
    </source>
</evidence>
<dbReference type="OrthoDB" id="282116at2"/>
<protein>
    <submittedName>
        <fullName evidence="2">Uncharacterized protein</fullName>
    </submittedName>
</protein>
<evidence type="ECO:0000313" key="3">
    <source>
        <dbReference type="Proteomes" id="UP000295678"/>
    </source>
</evidence>
<gene>
    <name evidence="2" type="ORF">EDC22_11629</name>
</gene>
<comment type="caution">
    <text evidence="2">The sequence shown here is derived from an EMBL/GenBank/DDBJ whole genome shotgun (WGS) entry which is preliminary data.</text>
</comment>
<organism evidence="2 3">
    <name type="scientific">Tepidamorphus gemmatus</name>
    <dbReference type="NCBI Taxonomy" id="747076"/>
    <lineage>
        <taxon>Bacteria</taxon>
        <taxon>Pseudomonadati</taxon>
        <taxon>Pseudomonadota</taxon>
        <taxon>Alphaproteobacteria</taxon>
        <taxon>Hyphomicrobiales</taxon>
        <taxon>Tepidamorphaceae</taxon>
        <taxon>Tepidamorphus</taxon>
    </lineage>
</organism>
<name>A0A4R3LUD3_9HYPH</name>
<dbReference type="Proteomes" id="UP000295678">
    <property type="component" value="Unassembled WGS sequence"/>
</dbReference>
<proteinExistence type="predicted"/>
<keyword evidence="3" id="KW-1185">Reference proteome</keyword>
<keyword evidence="1" id="KW-1133">Transmembrane helix</keyword>
<dbReference type="EMBL" id="SMAK01000016">
    <property type="protein sequence ID" value="TCT04153.1"/>
    <property type="molecule type" value="Genomic_DNA"/>
</dbReference>
<keyword evidence="1" id="KW-0472">Membrane</keyword>
<feature type="transmembrane region" description="Helical" evidence="1">
    <location>
        <begin position="25"/>
        <end position="43"/>
    </location>
</feature>
<keyword evidence="1" id="KW-0812">Transmembrane</keyword>
<sequence length="89" mass="9675">MSADRQDNGGRPAWRLGDRATLKRLITALTVASLALLATDLVVPRHGKLAMESVFGFYAALALIGVGLVWVGGTFVQAVLDRPEDYYDR</sequence>
<evidence type="ECO:0000256" key="1">
    <source>
        <dbReference type="SAM" id="Phobius"/>
    </source>
</evidence>
<dbReference type="AlphaFoldDB" id="A0A4R3LUD3"/>